<keyword evidence="4" id="KW-1185">Reference proteome</keyword>
<dbReference type="EMBL" id="FOSX01000143">
    <property type="protein sequence ID" value="SFL49657.1"/>
    <property type="molecule type" value="Genomic_DNA"/>
</dbReference>
<proteinExistence type="predicted"/>
<evidence type="ECO:0000313" key="4">
    <source>
        <dbReference type="Proteomes" id="UP000198861"/>
    </source>
</evidence>
<evidence type="ECO:0000256" key="1">
    <source>
        <dbReference type="SAM" id="MobiDB-lite"/>
    </source>
</evidence>
<evidence type="ECO:0000313" key="3">
    <source>
        <dbReference type="EMBL" id="SFL49657.1"/>
    </source>
</evidence>
<gene>
    <name evidence="2" type="ORF">SAMN04244571_02967</name>
    <name evidence="3" type="ORF">SAMN04244574_04492</name>
</gene>
<dbReference type="AlphaFoldDB" id="A0A1I4I6F8"/>
<dbReference type="EMBL" id="FOKJ01000053">
    <property type="protein sequence ID" value="SFB46061.1"/>
    <property type="molecule type" value="Genomic_DNA"/>
</dbReference>
<reference evidence="3 5" key="2">
    <citation type="submission" date="2016-10" db="EMBL/GenBank/DDBJ databases">
        <authorList>
            <person name="de Groot N.N."/>
        </authorList>
    </citation>
    <scope>NUCLEOTIDE SEQUENCE [LARGE SCALE GENOMIC DNA]</scope>
    <source>
        <strain evidence="3 5">DSM 381</strain>
    </source>
</reference>
<accession>A0A1I4I6F8</accession>
<protein>
    <submittedName>
        <fullName evidence="3">Uncharacterized protein</fullName>
    </submittedName>
</protein>
<dbReference type="RefSeq" id="WP_139231949.1">
    <property type="nucleotide sequence ID" value="NZ_FOKJ01000053.1"/>
</dbReference>
<dbReference type="Proteomes" id="UP000198861">
    <property type="component" value="Unassembled WGS sequence"/>
</dbReference>
<organism evidence="3 5">
    <name type="scientific">Azotobacter beijerinckii</name>
    <dbReference type="NCBI Taxonomy" id="170623"/>
    <lineage>
        <taxon>Bacteria</taxon>
        <taxon>Pseudomonadati</taxon>
        <taxon>Pseudomonadota</taxon>
        <taxon>Gammaproteobacteria</taxon>
        <taxon>Pseudomonadales</taxon>
        <taxon>Pseudomonadaceae</taxon>
        <taxon>Azotobacter</taxon>
    </lineage>
</organism>
<evidence type="ECO:0000313" key="5">
    <source>
        <dbReference type="Proteomes" id="UP000199579"/>
    </source>
</evidence>
<dbReference type="Proteomes" id="UP000199579">
    <property type="component" value="Unassembled WGS sequence"/>
</dbReference>
<feature type="region of interest" description="Disordered" evidence="1">
    <location>
        <begin position="218"/>
        <end position="239"/>
    </location>
</feature>
<reference evidence="2 4" key="1">
    <citation type="submission" date="2016-10" db="EMBL/GenBank/DDBJ databases">
        <authorList>
            <person name="Varghese N."/>
            <person name="Submissions S."/>
        </authorList>
    </citation>
    <scope>NUCLEOTIDE SEQUENCE [LARGE SCALE GENOMIC DNA]</scope>
    <source>
        <strain evidence="2 4">DSM 282</strain>
    </source>
</reference>
<sequence length="286" mass="32604">MAMTVYPRQLGSVASGVYAGLTDHPPAPAFKPVAGHAADNHPRSLSEKQRKIPLLGLAADRIAEEVRNRAQRWLRRLDTIHASGCRTKQQRWDALGALAETILARIDLSNLCLGWYAEDGRFCLNRQRRLAEDGNLSECRVSRTLSALEDAGYVYRRFSRIYKHGQHWITRVTIHMRRQFFVDLGLGHLLAETVARAKAKRDVKLRAIQAKQQQASMQDLAEAQQRKQSHRKAQAARNAKVVKIDQQREQVRRRDEYDLAQQIAIEHAELSPAQQLALLKKLLNRT</sequence>
<name>A0A1I4I6F8_9GAMM</name>
<evidence type="ECO:0000313" key="2">
    <source>
        <dbReference type="EMBL" id="SFB46061.1"/>
    </source>
</evidence>